<dbReference type="EMBL" id="JADGKB010000029">
    <property type="protein sequence ID" value="KAJ3258286.1"/>
    <property type="molecule type" value="Genomic_DNA"/>
</dbReference>
<dbReference type="GO" id="GO:0016020">
    <property type="term" value="C:membrane"/>
    <property type="evidence" value="ECO:0007669"/>
    <property type="project" value="TreeGrafter"/>
</dbReference>
<organism evidence="4 5">
    <name type="scientific">Boothiomyces macroporosus</name>
    <dbReference type="NCBI Taxonomy" id="261099"/>
    <lineage>
        <taxon>Eukaryota</taxon>
        <taxon>Fungi</taxon>
        <taxon>Fungi incertae sedis</taxon>
        <taxon>Chytridiomycota</taxon>
        <taxon>Chytridiomycota incertae sedis</taxon>
        <taxon>Chytridiomycetes</taxon>
        <taxon>Rhizophydiales</taxon>
        <taxon>Terramycetaceae</taxon>
        <taxon>Boothiomyces</taxon>
    </lineage>
</organism>
<dbReference type="GO" id="GO:0005768">
    <property type="term" value="C:endosome"/>
    <property type="evidence" value="ECO:0007669"/>
    <property type="project" value="TreeGrafter"/>
</dbReference>
<feature type="region of interest" description="Disordered" evidence="2">
    <location>
        <begin position="277"/>
        <end position="299"/>
    </location>
</feature>
<dbReference type="Proteomes" id="UP001210925">
    <property type="component" value="Unassembled WGS sequence"/>
</dbReference>
<keyword evidence="1" id="KW-0175">Coiled coil</keyword>
<feature type="domain" description="USP8 dimerisation" evidence="3">
    <location>
        <begin position="2"/>
        <end position="98"/>
    </location>
</feature>
<reference evidence="4" key="1">
    <citation type="submission" date="2020-05" db="EMBL/GenBank/DDBJ databases">
        <title>Phylogenomic resolution of chytrid fungi.</title>
        <authorList>
            <person name="Stajich J.E."/>
            <person name="Amses K."/>
            <person name="Simmons R."/>
            <person name="Seto K."/>
            <person name="Myers J."/>
            <person name="Bonds A."/>
            <person name="Quandt C.A."/>
            <person name="Barry K."/>
            <person name="Liu P."/>
            <person name="Grigoriev I."/>
            <person name="Longcore J.E."/>
            <person name="James T.Y."/>
        </authorList>
    </citation>
    <scope>NUCLEOTIDE SEQUENCE</scope>
    <source>
        <strain evidence="4">PLAUS21</strain>
    </source>
</reference>
<gene>
    <name evidence="4" type="ORF">HK103_003767</name>
</gene>
<comment type="caution">
    <text evidence="4">The sequence shown here is derived from an EMBL/GenBank/DDBJ whole genome shotgun (WGS) entry which is preliminary data.</text>
</comment>
<evidence type="ECO:0000313" key="4">
    <source>
        <dbReference type="EMBL" id="KAJ3258286.1"/>
    </source>
</evidence>
<evidence type="ECO:0000256" key="2">
    <source>
        <dbReference type="SAM" id="MobiDB-lite"/>
    </source>
</evidence>
<dbReference type="Pfam" id="PF08969">
    <property type="entry name" value="USP8_dimer"/>
    <property type="match status" value="1"/>
</dbReference>
<dbReference type="Gene3D" id="3.40.140.10">
    <property type="entry name" value="Cytidine Deaminase, domain 2"/>
    <property type="match status" value="1"/>
</dbReference>
<evidence type="ECO:0000313" key="5">
    <source>
        <dbReference type="Proteomes" id="UP001210925"/>
    </source>
</evidence>
<name>A0AAD5UJX5_9FUNG</name>
<dbReference type="Gene3D" id="1.20.58.80">
    <property type="entry name" value="Phosphotransferase system, lactose/cellobiose-type IIA subunit"/>
    <property type="match status" value="1"/>
</dbReference>
<feature type="coiled-coil region" evidence="1">
    <location>
        <begin position="93"/>
        <end position="160"/>
    </location>
</feature>
<proteinExistence type="predicted"/>
<keyword evidence="5" id="KW-1185">Reference proteome</keyword>
<dbReference type="GO" id="GO:0070536">
    <property type="term" value="P:protein K63-linked deubiquitination"/>
    <property type="evidence" value="ECO:0007669"/>
    <property type="project" value="TreeGrafter"/>
</dbReference>
<protein>
    <recommendedName>
        <fullName evidence="3">USP8 dimerisation domain-containing protein</fullName>
    </recommendedName>
</protein>
<accession>A0AAD5UJX5</accession>
<sequence length="365" mass="41837">MNFKELNARAHIAIDRKKPLRLYMRSAEMLLKQAAVYDKEQDYVNAYILYMKYSTLVVTEFPKHPDYPKENVTKLRNNCITAMDSLERIKPLLETFFKKQELLIKEKERLEKQKEEERVKAEQERIRFEKEQAYQQQMEMERIEQERVRVEQQKILEERQRQDSTQYSQIDLLENPERLSQTLRNPVYTNTAVAYPGNLQSSSADHTTNYISPSNNFQTTYNSSYTTPSFNSLPPPISAPVYQPSLVTRANILSEPNRITNLPIPQNITLPQVAPKPTVQDTPPPVPTKPVQETMVSPTGGPLRTVTLPESLVSHFLQISAKNTKNNLETCGILCGILKLNKLHVNTLLIPPQTATSGNIKINAA</sequence>
<dbReference type="SUPFAM" id="SSF140856">
    <property type="entry name" value="USP8 N-terminal domain-like"/>
    <property type="match status" value="1"/>
</dbReference>
<dbReference type="AlphaFoldDB" id="A0AAD5UJX5"/>
<evidence type="ECO:0000256" key="1">
    <source>
        <dbReference type="SAM" id="Coils"/>
    </source>
</evidence>
<evidence type="ECO:0000259" key="3">
    <source>
        <dbReference type="Pfam" id="PF08969"/>
    </source>
</evidence>
<dbReference type="GO" id="GO:0061578">
    <property type="term" value="F:K63-linked deubiquitinase activity"/>
    <property type="evidence" value="ECO:0007669"/>
    <property type="project" value="TreeGrafter"/>
</dbReference>
<dbReference type="PANTHER" id="PTHR12947:SF13">
    <property type="entry name" value="FI19924P1"/>
    <property type="match status" value="1"/>
</dbReference>
<dbReference type="InterPro" id="IPR015063">
    <property type="entry name" value="USP8_dimer"/>
</dbReference>
<dbReference type="PANTHER" id="PTHR12947">
    <property type="entry name" value="AMSH-LIKE PROTEASE"/>
    <property type="match status" value="1"/>
</dbReference>